<dbReference type="AlphaFoldDB" id="A0A412NE28"/>
<sequence length="86" mass="9485">MCLLIRHCEHFVTKKSKEESRCKDYVGVTCVNGGCPNAMADEYPEYDYEHCTCEECGYYKGCEDCALAGTEHCNKAPTGGGKDGTE</sequence>
<name>A0A412NE28_MEDGN</name>
<accession>A0A412NE28</accession>
<evidence type="ECO:0000313" key="2">
    <source>
        <dbReference type="Proteomes" id="UP000283834"/>
    </source>
</evidence>
<reference evidence="1 2" key="1">
    <citation type="submission" date="2018-08" db="EMBL/GenBank/DDBJ databases">
        <title>A genome reference for cultivated species of the human gut microbiota.</title>
        <authorList>
            <person name="Zou Y."/>
            <person name="Xue W."/>
            <person name="Luo G."/>
        </authorList>
    </citation>
    <scope>NUCLEOTIDE SEQUENCE [LARGE SCALE GENOMIC DNA]</scope>
    <source>
        <strain evidence="1 2">AF19-16AC</strain>
    </source>
</reference>
<protein>
    <submittedName>
        <fullName evidence="1">Uncharacterized protein</fullName>
    </submittedName>
</protein>
<proteinExistence type="predicted"/>
<organism evidence="1 2">
    <name type="scientific">Mediterraneibacter gnavus</name>
    <name type="common">Ruminococcus gnavus</name>
    <dbReference type="NCBI Taxonomy" id="33038"/>
    <lineage>
        <taxon>Bacteria</taxon>
        <taxon>Bacillati</taxon>
        <taxon>Bacillota</taxon>
        <taxon>Clostridia</taxon>
        <taxon>Lachnospirales</taxon>
        <taxon>Lachnospiraceae</taxon>
        <taxon>Mediterraneibacter</taxon>
    </lineage>
</organism>
<evidence type="ECO:0000313" key="1">
    <source>
        <dbReference type="EMBL" id="RGT37027.1"/>
    </source>
</evidence>
<gene>
    <name evidence="1" type="ORF">DWX36_12825</name>
</gene>
<dbReference type="Proteomes" id="UP000283834">
    <property type="component" value="Unassembled WGS sequence"/>
</dbReference>
<comment type="caution">
    <text evidence="1">The sequence shown here is derived from an EMBL/GenBank/DDBJ whole genome shotgun (WGS) entry which is preliminary data.</text>
</comment>
<dbReference type="EMBL" id="QRWQ01000014">
    <property type="protein sequence ID" value="RGT37027.1"/>
    <property type="molecule type" value="Genomic_DNA"/>
</dbReference>